<dbReference type="Gene3D" id="3.30.70.1270">
    <property type="entry name" value="Api92-like domains"/>
    <property type="match status" value="1"/>
</dbReference>
<evidence type="ECO:0008006" key="6">
    <source>
        <dbReference type="Google" id="ProtNLM"/>
    </source>
</evidence>
<evidence type="ECO:0000313" key="5">
    <source>
        <dbReference type="EMBL" id="CAB5238563.1"/>
    </source>
</evidence>
<name>A0A6J5PM21_9CAUD</name>
<dbReference type="EMBL" id="LR797375">
    <property type="protein sequence ID" value="CAB4211462.1"/>
    <property type="molecule type" value="Genomic_DNA"/>
</dbReference>
<evidence type="ECO:0000313" key="1">
    <source>
        <dbReference type="EMBL" id="CAB4170391.1"/>
    </source>
</evidence>
<organism evidence="1">
    <name type="scientific">uncultured Caudovirales phage</name>
    <dbReference type="NCBI Taxonomy" id="2100421"/>
    <lineage>
        <taxon>Viruses</taxon>
        <taxon>Duplodnaviria</taxon>
        <taxon>Heunggongvirae</taxon>
        <taxon>Uroviricota</taxon>
        <taxon>Caudoviricetes</taxon>
        <taxon>Peduoviridae</taxon>
        <taxon>Maltschvirus</taxon>
        <taxon>Maltschvirus maltsch</taxon>
    </lineage>
</organism>
<dbReference type="EMBL" id="LR796861">
    <property type="protein sequence ID" value="CAB4170391.1"/>
    <property type="molecule type" value="Genomic_DNA"/>
</dbReference>
<evidence type="ECO:0000313" key="4">
    <source>
        <dbReference type="EMBL" id="CAB4211462.1"/>
    </source>
</evidence>
<proteinExistence type="predicted"/>
<sequence length="237" mass="28028">MPNWCYNSATVHHDNKEVIDGLEQELLKEDAQPFNYLRPSPTGEWDYDWSCENWGCKWDVSMMDWERDGDNTILMNFDSAWSPPIALYEYLETEGWSVRALYHEPGIGFAGRFDDGFNEDFEMDWTDRASIEELPEDILDFTNAIEELERYEEEEFEQELNSLERTEWFGVATNPDKVGRYEVTTTQYEHPQYCNWDGETWSRWDGDEVEVVKWRGLIEEHWDAAAALDKIIEDSKA</sequence>
<accession>A0A6J5PM21</accession>
<protein>
    <recommendedName>
        <fullName evidence="6">YubB ferredoxin-like domain-containing protein</fullName>
    </recommendedName>
</protein>
<reference evidence="1" key="1">
    <citation type="submission" date="2020-05" db="EMBL/GenBank/DDBJ databases">
        <authorList>
            <person name="Chiriac C."/>
            <person name="Salcher M."/>
            <person name="Ghai R."/>
            <person name="Kavagutti S V."/>
        </authorList>
    </citation>
    <scope>NUCLEOTIDE SEQUENCE</scope>
</reference>
<evidence type="ECO:0000313" key="2">
    <source>
        <dbReference type="EMBL" id="CAB4181077.1"/>
    </source>
</evidence>
<evidence type="ECO:0000313" key="3">
    <source>
        <dbReference type="EMBL" id="CAB4198477.1"/>
    </source>
</evidence>
<dbReference type="EMBL" id="LR797019">
    <property type="protein sequence ID" value="CAB4181077.1"/>
    <property type="molecule type" value="Genomic_DNA"/>
</dbReference>
<dbReference type="EMBL" id="LR797272">
    <property type="protein sequence ID" value="CAB4198477.1"/>
    <property type="molecule type" value="Genomic_DNA"/>
</dbReference>
<gene>
    <name evidence="2" type="ORF">UFOVP1066_7</name>
    <name evidence="3" type="ORF">UFOVP1315_108</name>
    <name evidence="4" type="ORF">UFOVP1421_69</name>
    <name evidence="5" type="ORF">UFOVP1525_79</name>
    <name evidence="1" type="ORF">UFOVP909_42</name>
</gene>
<dbReference type="EMBL" id="LR798454">
    <property type="protein sequence ID" value="CAB5238563.1"/>
    <property type="molecule type" value="Genomic_DNA"/>
</dbReference>